<gene>
    <name evidence="1" type="ORF">NDU88_003713</name>
</gene>
<dbReference type="AlphaFoldDB" id="A0AAV7V2K0"/>
<protein>
    <submittedName>
        <fullName evidence="1">Uncharacterized protein</fullName>
    </submittedName>
</protein>
<name>A0AAV7V2K0_PLEWA</name>
<accession>A0AAV7V2K0</accession>
<proteinExistence type="predicted"/>
<dbReference type="Proteomes" id="UP001066276">
    <property type="component" value="Chromosome 2_2"/>
</dbReference>
<sequence length="92" mass="9334">MAALVEAAVVSVYPRVGQGPPTALCIGPQLPADGAKPRRGSEPILGLGQYVAPVQSTVREVDAETNQACQSGLSDLKHGGIEHYAVGPGVAS</sequence>
<reference evidence="1" key="1">
    <citation type="journal article" date="2022" name="bioRxiv">
        <title>Sequencing and chromosome-scale assembly of the giantPleurodeles waltlgenome.</title>
        <authorList>
            <person name="Brown T."/>
            <person name="Elewa A."/>
            <person name="Iarovenko S."/>
            <person name="Subramanian E."/>
            <person name="Araus A.J."/>
            <person name="Petzold A."/>
            <person name="Susuki M."/>
            <person name="Suzuki K.-i.T."/>
            <person name="Hayashi T."/>
            <person name="Toyoda A."/>
            <person name="Oliveira C."/>
            <person name="Osipova E."/>
            <person name="Leigh N.D."/>
            <person name="Simon A."/>
            <person name="Yun M.H."/>
        </authorList>
    </citation>
    <scope>NUCLEOTIDE SEQUENCE</scope>
    <source>
        <strain evidence="1">20211129_DDA</strain>
        <tissue evidence="1">Liver</tissue>
    </source>
</reference>
<keyword evidence="2" id="KW-1185">Reference proteome</keyword>
<evidence type="ECO:0000313" key="2">
    <source>
        <dbReference type="Proteomes" id="UP001066276"/>
    </source>
</evidence>
<comment type="caution">
    <text evidence="1">The sequence shown here is derived from an EMBL/GenBank/DDBJ whole genome shotgun (WGS) entry which is preliminary data.</text>
</comment>
<dbReference type="EMBL" id="JANPWB010000004">
    <property type="protein sequence ID" value="KAJ1194424.1"/>
    <property type="molecule type" value="Genomic_DNA"/>
</dbReference>
<evidence type="ECO:0000313" key="1">
    <source>
        <dbReference type="EMBL" id="KAJ1194424.1"/>
    </source>
</evidence>
<organism evidence="1 2">
    <name type="scientific">Pleurodeles waltl</name>
    <name type="common">Iberian ribbed newt</name>
    <dbReference type="NCBI Taxonomy" id="8319"/>
    <lineage>
        <taxon>Eukaryota</taxon>
        <taxon>Metazoa</taxon>
        <taxon>Chordata</taxon>
        <taxon>Craniata</taxon>
        <taxon>Vertebrata</taxon>
        <taxon>Euteleostomi</taxon>
        <taxon>Amphibia</taxon>
        <taxon>Batrachia</taxon>
        <taxon>Caudata</taxon>
        <taxon>Salamandroidea</taxon>
        <taxon>Salamandridae</taxon>
        <taxon>Pleurodelinae</taxon>
        <taxon>Pleurodeles</taxon>
    </lineage>
</organism>